<gene>
    <name evidence="1" type="ORF">MKZ38_001330</name>
</gene>
<accession>A0AAD5WRJ8</accession>
<dbReference type="Proteomes" id="UP001201980">
    <property type="component" value="Unassembled WGS sequence"/>
</dbReference>
<proteinExistence type="predicted"/>
<evidence type="ECO:0000313" key="1">
    <source>
        <dbReference type="EMBL" id="KAJ2901851.1"/>
    </source>
</evidence>
<reference evidence="1" key="1">
    <citation type="submission" date="2022-07" db="EMBL/GenBank/DDBJ databases">
        <title>Draft genome sequence of Zalerion maritima ATCC 34329, a (micro)plastics degrading marine fungus.</title>
        <authorList>
            <person name="Paco A."/>
            <person name="Goncalves M.F.M."/>
            <person name="Rocha-Santos T.A.P."/>
            <person name="Alves A."/>
        </authorList>
    </citation>
    <scope>NUCLEOTIDE SEQUENCE</scope>
    <source>
        <strain evidence="1">ATCC 34329</strain>
    </source>
</reference>
<protein>
    <submittedName>
        <fullName evidence="1">Uncharacterized protein</fullName>
    </submittedName>
</protein>
<dbReference type="AlphaFoldDB" id="A0AAD5WRJ8"/>
<keyword evidence="2" id="KW-1185">Reference proteome</keyword>
<dbReference type="EMBL" id="JAKWBI020000135">
    <property type="protein sequence ID" value="KAJ2901851.1"/>
    <property type="molecule type" value="Genomic_DNA"/>
</dbReference>
<sequence length="104" mass="11949">MGRREQNPSGKQRVREQRSVVTALAWTKWWMVLLDPPEGGFFSTLKNWLLLLTIVSLVQAERRGMAGIPVGIDWHLPWGKAPAIVSMFVSMMVEIPRHMGMRMF</sequence>
<organism evidence="1 2">
    <name type="scientific">Zalerion maritima</name>
    <dbReference type="NCBI Taxonomy" id="339359"/>
    <lineage>
        <taxon>Eukaryota</taxon>
        <taxon>Fungi</taxon>
        <taxon>Dikarya</taxon>
        <taxon>Ascomycota</taxon>
        <taxon>Pezizomycotina</taxon>
        <taxon>Sordariomycetes</taxon>
        <taxon>Lulworthiomycetidae</taxon>
        <taxon>Lulworthiales</taxon>
        <taxon>Lulworthiaceae</taxon>
        <taxon>Zalerion</taxon>
    </lineage>
</organism>
<evidence type="ECO:0000313" key="2">
    <source>
        <dbReference type="Proteomes" id="UP001201980"/>
    </source>
</evidence>
<comment type="caution">
    <text evidence="1">The sequence shown here is derived from an EMBL/GenBank/DDBJ whole genome shotgun (WGS) entry which is preliminary data.</text>
</comment>
<name>A0AAD5WRJ8_9PEZI</name>